<gene>
    <name evidence="2" type="ORF">SAMN05421803_11774</name>
</gene>
<evidence type="ECO:0000256" key="1">
    <source>
        <dbReference type="SAM" id="MobiDB-lite"/>
    </source>
</evidence>
<evidence type="ECO:0000313" key="2">
    <source>
        <dbReference type="EMBL" id="SHK30866.1"/>
    </source>
</evidence>
<dbReference type="Proteomes" id="UP000184452">
    <property type="component" value="Unassembled WGS sequence"/>
</dbReference>
<evidence type="ECO:0000313" key="3">
    <source>
        <dbReference type="Proteomes" id="UP000184452"/>
    </source>
</evidence>
<dbReference type="EMBL" id="FQZK01000017">
    <property type="protein sequence ID" value="SHK30866.1"/>
    <property type="molecule type" value="Genomic_DNA"/>
</dbReference>
<feature type="region of interest" description="Disordered" evidence="1">
    <location>
        <begin position="343"/>
        <end position="364"/>
    </location>
</feature>
<name>A0A1M6REN3_9ACTN</name>
<feature type="region of interest" description="Disordered" evidence="1">
    <location>
        <begin position="122"/>
        <end position="172"/>
    </location>
</feature>
<dbReference type="AlphaFoldDB" id="A0A1M6REN3"/>
<feature type="region of interest" description="Disordered" evidence="1">
    <location>
        <begin position="77"/>
        <end position="102"/>
    </location>
</feature>
<reference evidence="2 3" key="1">
    <citation type="submission" date="2016-11" db="EMBL/GenBank/DDBJ databases">
        <authorList>
            <person name="Jaros S."/>
            <person name="Januszkiewicz K."/>
            <person name="Wedrychowicz H."/>
        </authorList>
    </citation>
    <scope>NUCLEOTIDE SEQUENCE [LARGE SCALE GENOMIC DNA]</scope>
    <source>
        <strain evidence="2 3">CGMCC 4.5723</strain>
    </source>
</reference>
<accession>A0A1M6REN3</accession>
<sequence length="371" mass="40597">MLPHFREASPGAQKALHYCAQERTSYVDESSRFSRSSCAAQNCSPTRQAAPPCIHGVQRTRWPIRGPRRRYLTGGLQAWPSKEQGPSAHDESKNLGPLLDSVRPSQQGRLWHRERQKFRRAGSWDAAVAPSSTPVSTGRCHEPPACRQPRSAGRRHRLCPSLRPGESSTRSRGQLIDEFDSVAGPGVTANLHWSIFRVPDSVLDQDGDARANTKLLRLFGSRRTPAQGIAVLRLHQAALSHQRDDPLGHICWIENLGNLASDVHGVIGVSQVAWLTIQRAQTSPNSNGVSLGDGKVPGDLFVRVHDADVDVLVRNSVVLLTVTHPGINAGGFPMVNALASADMDRQDAQVPDTTSRTGVPRGYEPLRHQLL</sequence>
<proteinExistence type="predicted"/>
<protein>
    <submittedName>
        <fullName evidence="2">Uncharacterized protein</fullName>
    </submittedName>
</protein>
<organism evidence="2 3">
    <name type="scientific">Nocardiopsis flavescens</name>
    <dbReference type="NCBI Taxonomy" id="758803"/>
    <lineage>
        <taxon>Bacteria</taxon>
        <taxon>Bacillati</taxon>
        <taxon>Actinomycetota</taxon>
        <taxon>Actinomycetes</taxon>
        <taxon>Streptosporangiales</taxon>
        <taxon>Nocardiopsidaceae</taxon>
        <taxon>Nocardiopsis</taxon>
    </lineage>
</organism>
<keyword evidence="3" id="KW-1185">Reference proteome</keyword>